<proteinExistence type="predicted"/>
<evidence type="ECO:0000259" key="2">
    <source>
        <dbReference type="Pfam" id="PF00534"/>
    </source>
</evidence>
<dbReference type="Pfam" id="PF00534">
    <property type="entry name" value="Glycos_transf_1"/>
    <property type="match status" value="1"/>
</dbReference>
<dbReference type="PANTHER" id="PTHR46401">
    <property type="entry name" value="GLYCOSYLTRANSFERASE WBBK-RELATED"/>
    <property type="match status" value="1"/>
</dbReference>
<evidence type="ECO:0000313" key="3">
    <source>
        <dbReference type="EMBL" id="TRL26578.1"/>
    </source>
</evidence>
<dbReference type="PANTHER" id="PTHR46401:SF2">
    <property type="entry name" value="GLYCOSYLTRANSFERASE WBBK-RELATED"/>
    <property type="match status" value="1"/>
</dbReference>
<evidence type="ECO:0000256" key="1">
    <source>
        <dbReference type="ARBA" id="ARBA00022679"/>
    </source>
</evidence>
<dbReference type="GO" id="GO:0016757">
    <property type="term" value="F:glycosyltransferase activity"/>
    <property type="evidence" value="ECO:0007669"/>
    <property type="project" value="InterPro"/>
</dbReference>
<gene>
    <name evidence="3" type="ORF">FM996_19380</name>
</gene>
<keyword evidence="1 3" id="KW-0808">Transferase</keyword>
<protein>
    <submittedName>
        <fullName evidence="3">Glycosyltransferase</fullName>
    </submittedName>
</protein>
<dbReference type="SUPFAM" id="SSF53756">
    <property type="entry name" value="UDP-Glycosyltransferase/glycogen phosphorylase"/>
    <property type="match status" value="2"/>
</dbReference>
<comment type="caution">
    <text evidence="3">The sequence shown here is derived from an EMBL/GenBank/DDBJ whole genome shotgun (WGS) entry which is preliminary data.</text>
</comment>
<feature type="domain" description="Glycosyl transferase family 1" evidence="2">
    <location>
        <begin position="206"/>
        <end position="349"/>
    </location>
</feature>
<dbReference type="Gene3D" id="3.40.50.2000">
    <property type="entry name" value="Glycogen Phosphorylase B"/>
    <property type="match status" value="3"/>
</dbReference>
<dbReference type="AlphaFoldDB" id="A0A549SDN0"/>
<name>A0A549SDN0_METSR</name>
<dbReference type="EMBL" id="VJMF01000097">
    <property type="protein sequence ID" value="TRL26578.1"/>
    <property type="molecule type" value="Genomic_DNA"/>
</dbReference>
<sequence length="787" mass="87273">MRRRLSTLLAFEPQRKVRLKMHGERTVYVDARCLQQADYRNRGIGRHFRGLLKAIPSDLRSATKLVALVDPAEPILSLSDDAIFDEVTDRFVPVDNAILFNGAPLNNGERWRAPPGSHVIRVGIVHDFIAHDFPGLIRSDSLARSLLRNTLELRSYDLLLPNSQTSENRQKALVSSSIASIVTGIVVKDDFFVSERREVSQYEFPDRFFLVAAGDNPRKNVETAIKAFGRGASTFDGAHLIIVGGYDWAAQARVRSSVGPIEAVDWSRVHFLPHVSDDTLADGYRRAVATIVPSFIEGFSMPIVEAIASGGIVIASSCEAHRELVEFPLFDPKSADELAELMTSSANDAAWRAKATALQNGAADRFRSEAIGDRVWPQILSFRRSAPSSADVGPRTEVSARRRGDRPNILFVTPYPPEATGVGQLHAEGMPAFLERADVTVATLKAPRRTMGVRHPRVIRPDDIIFSDYDRIFYVIGNALYHTFVHDMLLERGGEVILHDSRLFEYYLNVRGIERTAKMAGATLGRQVGQEEVSAWESDRRKLPTPMLDEVVEASSRLFVFTPAQQQAIRQFYGKEAILQPIPLHVGFEEALFTPRRMAAARNNVGFNSNALDICSFGSVDASKGCYETLLLLDQLRAYGCKAKLHFVGACDPNLEARMKELFIGPLGMTDLVSFHGAVKQDVYTDFLLAADLGIQLRRVGFGQPSGALTECIAAGVWTIANDALVDAHQAPHYVRRVSDRLSPLSIALTILELMDEVDISVRDHEARVKAQEGRSWRDYVASVLDV</sequence>
<dbReference type="Proteomes" id="UP000316781">
    <property type="component" value="Unassembled WGS sequence"/>
</dbReference>
<organism evidence="3 4">
    <name type="scientific">Methylosinus sporium</name>
    <dbReference type="NCBI Taxonomy" id="428"/>
    <lineage>
        <taxon>Bacteria</taxon>
        <taxon>Pseudomonadati</taxon>
        <taxon>Pseudomonadota</taxon>
        <taxon>Alphaproteobacteria</taxon>
        <taxon>Hyphomicrobiales</taxon>
        <taxon>Methylocystaceae</taxon>
        <taxon>Methylosinus</taxon>
    </lineage>
</organism>
<reference evidence="3 4" key="1">
    <citation type="submission" date="2019-07" db="EMBL/GenBank/DDBJ databases">
        <title>Ln-dependent methylotrophs.</title>
        <authorList>
            <person name="Tani A."/>
        </authorList>
    </citation>
    <scope>NUCLEOTIDE SEQUENCE [LARGE SCALE GENOMIC DNA]</scope>
    <source>
        <strain evidence="3 4">SM89A</strain>
    </source>
</reference>
<accession>A0A549SDN0</accession>
<evidence type="ECO:0000313" key="4">
    <source>
        <dbReference type="Proteomes" id="UP000316781"/>
    </source>
</evidence>
<dbReference type="InterPro" id="IPR001296">
    <property type="entry name" value="Glyco_trans_1"/>
</dbReference>